<comment type="caution">
    <text evidence="1">The sequence shown here is derived from an EMBL/GenBank/DDBJ whole genome shotgun (WGS) entry which is preliminary data.</text>
</comment>
<dbReference type="InterPro" id="IPR029033">
    <property type="entry name" value="His_PPase_superfam"/>
</dbReference>
<keyword evidence="1" id="KW-0378">Hydrolase</keyword>
<dbReference type="InterPro" id="IPR050275">
    <property type="entry name" value="PGM_Phosphatase"/>
</dbReference>
<dbReference type="Gene3D" id="3.40.50.1240">
    <property type="entry name" value="Phosphoglycerate mutase-like"/>
    <property type="match status" value="1"/>
</dbReference>
<dbReference type="Pfam" id="PF00300">
    <property type="entry name" value="His_Phos_1"/>
    <property type="match status" value="1"/>
</dbReference>
<dbReference type="PANTHER" id="PTHR48100">
    <property type="entry name" value="BROAD-SPECIFICITY PHOSPHATASE YOR283W-RELATED"/>
    <property type="match status" value="1"/>
</dbReference>
<dbReference type="PANTHER" id="PTHR48100:SF1">
    <property type="entry name" value="HISTIDINE PHOSPHATASE FAMILY PROTEIN-RELATED"/>
    <property type="match status" value="1"/>
</dbReference>
<name>A0ABU5IN53_9BURK</name>
<gene>
    <name evidence="1" type="ORF">SM757_27500</name>
</gene>
<dbReference type="SUPFAM" id="SSF53254">
    <property type="entry name" value="Phosphoglycerate mutase-like"/>
    <property type="match status" value="1"/>
</dbReference>
<protein>
    <submittedName>
        <fullName evidence="1">Histidine phosphatase family protein</fullName>
        <ecNumber evidence="1">3.1.3.-</ecNumber>
    </submittedName>
</protein>
<dbReference type="RefSeq" id="WP_066330513.1">
    <property type="nucleotide sequence ID" value="NZ_JAXOJX010000066.1"/>
</dbReference>
<reference evidence="1 2" key="1">
    <citation type="submission" date="2023-11" db="EMBL/GenBank/DDBJ databases">
        <title>Draft genome of Azohydromonas lata strain H1 (DSM1123), a polyhydroxyalkanoate producer.</title>
        <authorList>
            <person name="Traversa D."/>
            <person name="D'Addabbo P."/>
            <person name="Pazzani C."/>
            <person name="Manzari C."/>
            <person name="Chiara M."/>
            <person name="Scrascia M."/>
        </authorList>
    </citation>
    <scope>NUCLEOTIDE SEQUENCE [LARGE SCALE GENOMIC DNA]</scope>
    <source>
        <strain evidence="1 2">H1</strain>
    </source>
</reference>
<accession>A0ABU5IN53</accession>
<dbReference type="EC" id="3.1.3.-" evidence="1"/>
<evidence type="ECO:0000313" key="1">
    <source>
        <dbReference type="EMBL" id="MDZ5460331.1"/>
    </source>
</evidence>
<dbReference type="CDD" id="cd07067">
    <property type="entry name" value="HP_PGM_like"/>
    <property type="match status" value="1"/>
</dbReference>
<evidence type="ECO:0000313" key="2">
    <source>
        <dbReference type="Proteomes" id="UP001293718"/>
    </source>
</evidence>
<dbReference type="SMART" id="SM00855">
    <property type="entry name" value="PGAM"/>
    <property type="match status" value="1"/>
</dbReference>
<dbReference type="EMBL" id="JAXOJX010000066">
    <property type="protein sequence ID" value="MDZ5460331.1"/>
    <property type="molecule type" value="Genomic_DNA"/>
</dbReference>
<organism evidence="1 2">
    <name type="scientific">Azohydromonas lata</name>
    <dbReference type="NCBI Taxonomy" id="45677"/>
    <lineage>
        <taxon>Bacteria</taxon>
        <taxon>Pseudomonadati</taxon>
        <taxon>Pseudomonadota</taxon>
        <taxon>Betaproteobacteria</taxon>
        <taxon>Burkholderiales</taxon>
        <taxon>Sphaerotilaceae</taxon>
        <taxon>Azohydromonas</taxon>
    </lineage>
</organism>
<keyword evidence="2" id="KW-1185">Reference proteome</keyword>
<dbReference type="GO" id="GO:0016787">
    <property type="term" value="F:hydrolase activity"/>
    <property type="evidence" value="ECO:0007669"/>
    <property type="project" value="UniProtKB-KW"/>
</dbReference>
<proteinExistence type="predicted"/>
<dbReference type="Proteomes" id="UP001293718">
    <property type="component" value="Unassembled WGS sequence"/>
</dbReference>
<dbReference type="InterPro" id="IPR013078">
    <property type="entry name" value="His_Pase_superF_clade-1"/>
</dbReference>
<sequence length="211" mass="23640">MEPTRIIAIRHGETDWNADTRIQGHTDIPLNANGRWQAQCLTQALAEEPLHAVYASDLGRAVETAQGFAQAAGLPVQREPGLRERRFGCFEGLRFDEIEQRWPESSLRWRHRDPEFGPEGGETLREFYERCVNTAMELASRHAGQSIALVAHGGVLDCLYRAATRLDLQAPRTWHIGNATVNRLLHTPQGFTLVGWSDDAHLARPALDETA</sequence>